<dbReference type="OrthoDB" id="8876745at2"/>
<dbReference type="Proteomes" id="UP000243799">
    <property type="component" value="Unassembled WGS sequence"/>
</dbReference>
<keyword evidence="4 6" id="KW-0274">FAD</keyword>
<evidence type="ECO:0000256" key="3">
    <source>
        <dbReference type="ARBA" id="ARBA00022630"/>
    </source>
</evidence>
<evidence type="ECO:0000313" key="11">
    <source>
        <dbReference type="Proteomes" id="UP000243799"/>
    </source>
</evidence>
<dbReference type="Pfam" id="PF02770">
    <property type="entry name" value="Acyl-CoA_dh_M"/>
    <property type="match status" value="1"/>
</dbReference>
<dbReference type="InterPro" id="IPR036250">
    <property type="entry name" value="AcylCo_DH-like_C"/>
</dbReference>
<dbReference type="FunFam" id="1.20.140.10:FF:000001">
    <property type="entry name" value="Acyl-CoA dehydrogenase"/>
    <property type="match status" value="1"/>
</dbReference>
<evidence type="ECO:0000256" key="2">
    <source>
        <dbReference type="ARBA" id="ARBA00009347"/>
    </source>
</evidence>
<evidence type="ECO:0000259" key="9">
    <source>
        <dbReference type="Pfam" id="PF02771"/>
    </source>
</evidence>
<gene>
    <name evidence="10" type="ORF">SAMN05216266_14215</name>
</gene>
<dbReference type="FunFam" id="2.40.110.10:FF:000002">
    <property type="entry name" value="Acyl-CoA dehydrogenase fadE12"/>
    <property type="match status" value="1"/>
</dbReference>
<evidence type="ECO:0000313" key="10">
    <source>
        <dbReference type="EMBL" id="SFB64319.1"/>
    </source>
</evidence>
<keyword evidence="11" id="KW-1185">Reference proteome</keyword>
<dbReference type="Gene3D" id="1.10.540.10">
    <property type="entry name" value="Acyl-CoA dehydrogenase/oxidase, N-terminal domain"/>
    <property type="match status" value="1"/>
</dbReference>
<dbReference type="GO" id="GO:0050660">
    <property type="term" value="F:flavin adenine dinucleotide binding"/>
    <property type="evidence" value="ECO:0007669"/>
    <property type="project" value="InterPro"/>
</dbReference>
<evidence type="ECO:0000256" key="1">
    <source>
        <dbReference type="ARBA" id="ARBA00001974"/>
    </source>
</evidence>
<proteinExistence type="inferred from homology"/>
<dbReference type="InterPro" id="IPR006089">
    <property type="entry name" value="Acyl-CoA_DH_CS"/>
</dbReference>
<organism evidence="10 11">
    <name type="scientific">Amycolatopsis marina</name>
    <dbReference type="NCBI Taxonomy" id="490629"/>
    <lineage>
        <taxon>Bacteria</taxon>
        <taxon>Bacillati</taxon>
        <taxon>Actinomycetota</taxon>
        <taxon>Actinomycetes</taxon>
        <taxon>Pseudonocardiales</taxon>
        <taxon>Pseudonocardiaceae</taxon>
        <taxon>Amycolatopsis</taxon>
    </lineage>
</organism>
<evidence type="ECO:0000259" key="7">
    <source>
        <dbReference type="Pfam" id="PF00441"/>
    </source>
</evidence>
<keyword evidence="3 6" id="KW-0285">Flavoprotein</keyword>
<dbReference type="InterPro" id="IPR006091">
    <property type="entry name" value="Acyl-CoA_Oxase/DH_mid-dom"/>
</dbReference>
<accession>A0A1I1CNL6</accession>
<comment type="cofactor">
    <cofactor evidence="1 6">
        <name>FAD</name>
        <dbReference type="ChEBI" id="CHEBI:57692"/>
    </cofactor>
</comment>
<dbReference type="Gene3D" id="1.20.140.10">
    <property type="entry name" value="Butyryl-CoA Dehydrogenase, subunit A, domain 3"/>
    <property type="match status" value="1"/>
</dbReference>
<dbReference type="PROSITE" id="PS00073">
    <property type="entry name" value="ACYL_COA_DH_2"/>
    <property type="match status" value="1"/>
</dbReference>
<evidence type="ECO:0000256" key="4">
    <source>
        <dbReference type="ARBA" id="ARBA00022827"/>
    </source>
</evidence>
<keyword evidence="5 6" id="KW-0560">Oxidoreductase</keyword>
<dbReference type="FunFam" id="1.10.540.10:FF:000026">
    <property type="entry name" value="Acyl-CoA dehydrogenase medium chain"/>
    <property type="match status" value="1"/>
</dbReference>
<dbReference type="Pfam" id="PF00441">
    <property type="entry name" value="Acyl-CoA_dh_1"/>
    <property type="match status" value="1"/>
</dbReference>
<reference evidence="11" key="1">
    <citation type="submission" date="2016-10" db="EMBL/GenBank/DDBJ databases">
        <authorList>
            <person name="Varghese N."/>
            <person name="Submissions S."/>
        </authorList>
    </citation>
    <scope>NUCLEOTIDE SEQUENCE [LARGE SCALE GENOMIC DNA]</scope>
    <source>
        <strain evidence="11">CGMCC 4.3568</strain>
    </source>
</reference>
<dbReference type="SUPFAM" id="SSF56645">
    <property type="entry name" value="Acyl-CoA dehydrogenase NM domain-like"/>
    <property type="match status" value="1"/>
</dbReference>
<feature type="domain" description="Acyl-CoA oxidase/dehydrogenase middle" evidence="8">
    <location>
        <begin position="125"/>
        <end position="220"/>
    </location>
</feature>
<dbReference type="InterPro" id="IPR037069">
    <property type="entry name" value="AcylCoA_DH/ox_N_sf"/>
</dbReference>
<dbReference type="RefSeq" id="WP_043832439.1">
    <property type="nucleotide sequence ID" value="NZ_FOKG01000042.1"/>
</dbReference>
<dbReference type="InterPro" id="IPR013786">
    <property type="entry name" value="AcylCoA_DH/ox_N"/>
</dbReference>
<dbReference type="SUPFAM" id="SSF47203">
    <property type="entry name" value="Acyl-CoA dehydrogenase C-terminal domain-like"/>
    <property type="match status" value="1"/>
</dbReference>
<feature type="domain" description="Acyl-CoA dehydrogenase/oxidase N-terminal" evidence="9">
    <location>
        <begin position="10"/>
        <end position="121"/>
    </location>
</feature>
<dbReference type="AlphaFoldDB" id="A0A1I1CNL6"/>
<protein>
    <submittedName>
        <fullName evidence="10">Acyl-CoA dehydrogenase</fullName>
    </submittedName>
</protein>
<evidence type="ECO:0000256" key="6">
    <source>
        <dbReference type="RuleBase" id="RU362125"/>
    </source>
</evidence>
<evidence type="ECO:0000259" key="8">
    <source>
        <dbReference type="Pfam" id="PF02770"/>
    </source>
</evidence>
<feature type="domain" description="Acyl-CoA dehydrogenase/oxidase C-terminal" evidence="7">
    <location>
        <begin position="233"/>
        <end position="380"/>
    </location>
</feature>
<dbReference type="PANTHER" id="PTHR43884">
    <property type="entry name" value="ACYL-COA DEHYDROGENASE"/>
    <property type="match status" value="1"/>
</dbReference>
<dbReference type="STRING" id="490629.SAMN05216266_14215"/>
<dbReference type="Pfam" id="PF02771">
    <property type="entry name" value="Acyl-CoA_dh_N"/>
    <property type="match status" value="1"/>
</dbReference>
<dbReference type="EMBL" id="FOKG01000042">
    <property type="protein sequence ID" value="SFB64319.1"/>
    <property type="molecule type" value="Genomic_DNA"/>
</dbReference>
<evidence type="ECO:0000256" key="5">
    <source>
        <dbReference type="ARBA" id="ARBA00023002"/>
    </source>
</evidence>
<dbReference type="InterPro" id="IPR046373">
    <property type="entry name" value="Acyl-CoA_Oxase/DH_mid-dom_sf"/>
</dbReference>
<dbReference type="PANTHER" id="PTHR43884:SF12">
    <property type="entry name" value="ISOVALERYL-COA DEHYDROGENASE, MITOCHONDRIAL-RELATED"/>
    <property type="match status" value="1"/>
</dbReference>
<dbReference type="GO" id="GO:0003995">
    <property type="term" value="F:acyl-CoA dehydrogenase activity"/>
    <property type="evidence" value="ECO:0007669"/>
    <property type="project" value="InterPro"/>
</dbReference>
<comment type="similarity">
    <text evidence="2 6">Belongs to the acyl-CoA dehydrogenase family.</text>
</comment>
<name>A0A1I1CNL6_9PSEU</name>
<sequence>MAEYRSRWNTDDVEEFRDLARQFCRKELAPNQQRWAEQKSVDRDLWTTAGQVGLLCLSIPEDYGGGGGSFAHEAVLLEEQAASGDSCWGVGLHNAIVAHYILAYGTEDQKQAWLPKLASGEWVGAIAMTEPGTGSDLQNVTTKAIRDGDSYVINGAKTFITNGGQADLAIVVTKTDPSRGADGISLVVVESGRAGFRRGRVLDKIGLHGQDTAELFFDDVRVPASNLLGTAEGQGFGQLMQQLPQERLLIGITSVAALEAALLDTLTYTRNRQAFGREIFSFQNTRFTLAEAATEARVCRVFLDDCISRHLDGGLDVATAAMLKWWCSDRAMHVIDNCLQLHGGYGYMSEYRIARAWTDQRVQKIYGGTNEIMKEIIARTL</sequence>
<dbReference type="InterPro" id="IPR009100">
    <property type="entry name" value="AcylCoA_DH/oxidase_NM_dom_sf"/>
</dbReference>
<dbReference type="Gene3D" id="2.40.110.10">
    <property type="entry name" value="Butyryl-CoA Dehydrogenase, subunit A, domain 2"/>
    <property type="match status" value="1"/>
</dbReference>
<dbReference type="InterPro" id="IPR009075">
    <property type="entry name" value="AcylCo_DH/oxidase_C"/>
</dbReference>